<dbReference type="EMBL" id="RBUF01000501">
    <property type="protein sequence ID" value="RMU71312.1"/>
    <property type="molecule type" value="Genomic_DNA"/>
</dbReference>
<protein>
    <submittedName>
        <fullName evidence="2">Uncharacterized protein</fullName>
    </submittedName>
</protein>
<dbReference type="AlphaFoldDB" id="A0A3M5WLD8"/>
<proteinExistence type="predicted"/>
<comment type="caution">
    <text evidence="2">The sequence shown here is derived from an EMBL/GenBank/DDBJ whole genome shotgun (WGS) entry which is preliminary data.</text>
</comment>
<evidence type="ECO:0000256" key="1">
    <source>
        <dbReference type="SAM" id="MobiDB-lite"/>
    </source>
</evidence>
<accession>A0A3M5WLD8</accession>
<feature type="region of interest" description="Disordered" evidence="1">
    <location>
        <begin position="1"/>
        <end position="53"/>
    </location>
</feature>
<evidence type="ECO:0000313" key="2">
    <source>
        <dbReference type="EMBL" id="RMU71312.1"/>
    </source>
</evidence>
<reference evidence="2 3" key="1">
    <citation type="submission" date="2018-08" db="EMBL/GenBank/DDBJ databases">
        <title>Recombination of ecologically and evolutionarily significant loci maintains genetic cohesion in the Pseudomonas syringae species complex.</title>
        <authorList>
            <person name="Dillon M."/>
            <person name="Thakur S."/>
            <person name="Almeida R.N.D."/>
            <person name="Weir B.S."/>
            <person name="Guttman D.S."/>
        </authorList>
    </citation>
    <scope>NUCLEOTIDE SEQUENCE [LARGE SCALE GENOMIC DNA]</scope>
    <source>
        <strain evidence="2 3">ICMP 11935</strain>
    </source>
</reference>
<dbReference type="Proteomes" id="UP000274315">
    <property type="component" value="Unassembled WGS sequence"/>
</dbReference>
<name>A0A3M5WLD8_PSEAP</name>
<gene>
    <name evidence="2" type="ORF">ALP24_00575</name>
</gene>
<evidence type="ECO:0000313" key="3">
    <source>
        <dbReference type="Proteomes" id="UP000274315"/>
    </source>
</evidence>
<sequence>MRVIAKPGISGNEPPVRSAGWPATGRRITTKPDEKPSGSTTAHADRARWPPNNTGVHLHARRQSHARVATCPGPVHQPRHGLPQLQHAHRPLLPCWCRSAHHLRPNAHGDTPMTSSVLMRLCNIALKPGISASTQLITTRRICRIVSERLDSITAERRAFRCEANKLKPFLPFAKQAIADIERQALAHREVECAGGRAILSGFGKSFIFDREGLAEALGFERMCDLLNVNPVHRRQAAEHGDTSLQGIAYLSQLEDSSSGYGDDWGAGGPIYRACHSAMIQFIRECPEDQLPDLFEPGAPIAPKSTPQLTLH</sequence>
<organism evidence="2 3">
    <name type="scientific">Pseudomonas syringae pv. aptata</name>
    <dbReference type="NCBI Taxonomy" id="83167"/>
    <lineage>
        <taxon>Bacteria</taxon>
        <taxon>Pseudomonadati</taxon>
        <taxon>Pseudomonadota</taxon>
        <taxon>Gammaproteobacteria</taxon>
        <taxon>Pseudomonadales</taxon>
        <taxon>Pseudomonadaceae</taxon>
        <taxon>Pseudomonas</taxon>
        <taxon>Pseudomonas syringae</taxon>
    </lineage>
</organism>